<dbReference type="EMBL" id="FUZT01000001">
    <property type="protein sequence ID" value="SKC41048.1"/>
    <property type="molecule type" value="Genomic_DNA"/>
</dbReference>
<dbReference type="Proteomes" id="UP000190285">
    <property type="component" value="Unassembled WGS sequence"/>
</dbReference>
<accession>A0A1T5IPX3</accession>
<dbReference type="RefSeq" id="WP_079489228.1">
    <property type="nucleotide sequence ID" value="NZ_FUZT01000001.1"/>
</dbReference>
<dbReference type="Pfam" id="PF19677">
    <property type="entry name" value="DUF6179"/>
    <property type="match status" value="1"/>
</dbReference>
<organism evidence="1 2">
    <name type="scientific">Maledivibacter halophilus</name>
    <dbReference type="NCBI Taxonomy" id="36842"/>
    <lineage>
        <taxon>Bacteria</taxon>
        <taxon>Bacillati</taxon>
        <taxon>Bacillota</taxon>
        <taxon>Clostridia</taxon>
        <taxon>Peptostreptococcales</taxon>
        <taxon>Caminicellaceae</taxon>
        <taxon>Maledivibacter</taxon>
    </lineage>
</organism>
<proteinExistence type="predicted"/>
<keyword evidence="2" id="KW-1185">Reference proteome</keyword>
<name>A0A1T5IPX3_9FIRM</name>
<dbReference type="OrthoDB" id="3173587at2"/>
<gene>
    <name evidence="1" type="ORF">SAMN02194393_00607</name>
</gene>
<protein>
    <submittedName>
        <fullName evidence="1">Uncharacterized protein</fullName>
    </submittedName>
</protein>
<dbReference type="InterPro" id="IPR045751">
    <property type="entry name" value="DUF6179"/>
</dbReference>
<sequence>MNDIIINRNEKINRHKLDINQYTISLLKQSYAAGLVDEGTINRFQMQIQDILKDLILQYTNGESSSVKVETAERILISILYCIDAYTADFKNPEDALEVIKTEDFKKIYFKGYKYVKQCVKDCRIKYKNMLEKKLDIPLFTYNDTLDSGLSNFFKVYDIKFNAHDTMTSIDYPLVFDDMNIRGVFYIRNYLNNIDIENYFCSFFSTLEIKKIIKFYSQFHGINPKDLYSNVFEIVVNNSIFSILSGKSAKNLIISDSQYSYLCERFKYLQPNGLQKTVEIAICKMLEALSCTSIEAKLYLKRYKKLLVQRILNAVECEDFKYLIIKNCDKENKHNNMQFKEGNRMDDKSFRSMINSVFEASALSNKINIIRSNVKSLGDFIDVINLECLFQDEYLALYSDMEDLEIAMLIKIVLRDEFEGGRIECIDILNSFEEMYIDSVWKEYLFEFIHSLDNNRLKHIERIINDNFI</sequence>
<dbReference type="AlphaFoldDB" id="A0A1T5IPX3"/>
<dbReference type="STRING" id="36842.SAMN02194393_00607"/>
<evidence type="ECO:0000313" key="2">
    <source>
        <dbReference type="Proteomes" id="UP000190285"/>
    </source>
</evidence>
<evidence type="ECO:0000313" key="1">
    <source>
        <dbReference type="EMBL" id="SKC41048.1"/>
    </source>
</evidence>
<reference evidence="1 2" key="1">
    <citation type="submission" date="2017-02" db="EMBL/GenBank/DDBJ databases">
        <authorList>
            <person name="Peterson S.W."/>
        </authorList>
    </citation>
    <scope>NUCLEOTIDE SEQUENCE [LARGE SCALE GENOMIC DNA]</scope>
    <source>
        <strain evidence="1 2">M1</strain>
    </source>
</reference>